<feature type="transmembrane region" description="Helical" evidence="1">
    <location>
        <begin position="92"/>
        <end position="111"/>
    </location>
</feature>
<protein>
    <recommendedName>
        <fullName evidence="4">DUF4234 domain-containing protein</fullName>
    </recommendedName>
</protein>
<keyword evidence="3" id="KW-1185">Reference proteome</keyword>
<dbReference type="RefSeq" id="WP_138729613.1">
    <property type="nucleotide sequence ID" value="NZ_SRMP02000002.1"/>
</dbReference>
<evidence type="ECO:0000256" key="1">
    <source>
        <dbReference type="SAM" id="Phobius"/>
    </source>
</evidence>
<comment type="caution">
    <text evidence="2">The sequence shown here is derived from an EMBL/GenBank/DDBJ whole genome shotgun (WGS) entry which is preliminary data.</text>
</comment>
<proteinExistence type="predicted"/>
<organism evidence="2 3">
    <name type="scientific">Pedobacter helvus</name>
    <dbReference type="NCBI Taxonomy" id="2563444"/>
    <lineage>
        <taxon>Bacteria</taxon>
        <taxon>Pseudomonadati</taxon>
        <taxon>Bacteroidota</taxon>
        <taxon>Sphingobacteriia</taxon>
        <taxon>Sphingobacteriales</taxon>
        <taxon>Sphingobacteriaceae</taxon>
        <taxon>Pedobacter</taxon>
    </lineage>
</organism>
<dbReference type="Proteomes" id="UP001517367">
    <property type="component" value="Unassembled WGS sequence"/>
</dbReference>
<evidence type="ECO:0008006" key="4">
    <source>
        <dbReference type="Google" id="ProtNLM"/>
    </source>
</evidence>
<feature type="transmembrane region" description="Helical" evidence="1">
    <location>
        <begin position="117"/>
        <end position="137"/>
    </location>
</feature>
<accession>A0ABW9JF68</accession>
<sequence length="185" mass="21697">MENQFFDTEDVNTQKDTQVEVQYLISENKFIFLSIISSGLYPIWWSYKAWRFYQQKQRLDIFPALRALFAVLFLISLFERTLVFAKTKGYQSNYSPILLFLGIIVFSLLSYLPGPMWLTSIISAAFFMPAFNALNFAKRNSAELVIVEQTNFNIRQYILIVLGAMVWGLFFVALYLERSGYNFEY</sequence>
<evidence type="ECO:0000313" key="3">
    <source>
        <dbReference type="Proteomes" id="UP001517367"/>
    </source>
</evidence>
<keyword evidence="1" id="KW-0472">Membrane</keyword>
<feature type="transmembrane region" description="Helical" evidence="1">
    <location>
        <begin position="157"/>
        <end position="176"/>
    </location>
</feature>
<reference evidence="2 3" key="1">
    <citation type="submission" date="2024-12" db="EMBL/GenBank/DDBJ databases">
        <authorList>
            <person name="Hu S."/>
        </authorList>
    </citation>
    <scope>NUCLEOTIDE SEQUENCE [LARGE SCALE GENOMIC DNA]</scope>
    <source>
        <strain evidence="2 3">P-25</strain>
    </source>
</reference>
<keyword evidence="1" id="KW-0812">Transmembrane</keyword>
<dbReference type="EMBL" id="SRMP02000002">
    <property type="protein sequence ID" value="MFN0290383.1"/>
    <property type="molecule type" value="Genomic_DNA"/>
</dbReference>
<gene>
    <name evidence="2" type="ORF">E5L68_003220</name>
</gene>
<keyword evidence="1" id="KW-1133">Transmembrane helix</keyword>
<evidence type="ECO:0000313" key="2">
    <source>
        <dbReference type="EMBL" id="MFN0290383.1"/>
    </source>
</evidence>
<name>A0ABW9JF68_9SPHI</name>
<feature type="transmembrane region" description="Helical" evidence="1">
    <location>
        <begin position="67"/>
        <end position="85"/>
    </location>
</feature>
<feature type="transmembrane region" description="Helical" evidence="1">
    <location>
        <begin position="30"/>
        <end position="47"/>
    </location>
</feature>